<dbReference type="RefSeq" id="WP_063491930.1">
    <property type="nucleotide sequence ID" value="NZ_CP016340.1"/>
</dbReference>
<name>A0A157NRK3_9BORD</name>
<dbReference type="PATRIC" id="fig|123899.6.peg.2212"/>
<dbReference type="SUPFAM" id="SSF89796">
    <property type="entry name" value="CoA-transferase family III (CaiB/BaiF)"/>
    <property type="match status" value="1"/>
</dbReference>
<dbReference type="GO" id="GO:0033608">
    <property type="term" value="F:formyl-CoA transferase activity"/>
    <property type="evidence" value="ECO:0007669"/>
    <property type="project" value="UniProtKB-EC"/>
</dbReference>
<evidence type="ECO:0000313" key="2">
    <source>
        <dbReference type="EMBL" id="SAI70465.1"/>
    </source>
</evidence>
<dbReference type="InterPro" id="IPR044855">
    <property type="entry name" value="CoA-Trfase_III_dom3_sf"/>
</dbReference>
<dbReference type="Proteomes" id="UP000076825">
    <property type="component" value="Chromosome 1"/>
</dbReference>
<dbReference type="Pfam" id="PF02515">
    <property type="entry name" value="CoA_transf_3"/>
    <property type="match status" value="1"/>
</dbReference>
<dbReference type="STRING" id="123899.SAMEA3906487_02222"/>
<evidence type="ECO:0000313" key="3">
    <source>
        <dbReference type="Proteomes" id="UP000076825"/>
    </source>
</evidence>
<dbReference type="KEGG" id="btrm:SAMEA390648702222"/>
<proteinExistence type="predicted"/>
<accession>A0A157NRK3</accession>
<dbReference type="EMBL" id="LT546645">
    <property type="protein sequence ID" value="SAI70465.1"/>
    <property type="molecule type" value="Genomic_DNA"/>
</dbReference>
<dbReference type="Gene3D" id="3.40.50.10540">
    <property type="entry name" value="Crotonobetainyl-coa:carnitine coa-transferase, domain 1"/>
    <property type="match status" value="1"/>
</dbReference>
<dbReference type="Gene3D" id="3.30.1540.10">
    <property type="entry name" value="formyl-coa transferase, domain 3"/>
    <property type="match status" value="1"/>
</dbReference>
<dbReference type="GeneID" id="56590504"/>
<protein>
    <submittedName>
        <fullName evidence="2">Acyl-CoA transferase</fullName>
        <ecNumber evidence="2">2.8.3.16</ecNumber>
    </submittedName>
</protein>
<evidence type="ECO:0000256" key="1">
    <source>
        <dbReference type="ARBA" id="ARBA00022679"/>
    </source>
</evidence>
<dbReference type="PANTHER" id="PTHR48207:SF4">
    <property type="entry name" value="BLL6097 PROTEIN"/>
    <property type="match status" value="1"/>
</dbReference>
<gene>
    <name evidence="2" type="primary">frc_12</name>
    <name evidence="2" type="ORF">SAMEA3906487_02222</name>
</gene>
<dbReference type="EC" id="2.8.3.16" evidence="2"/>
<dbReference type="AlphaFoldDB" id="A0A157NRK3"/>
<keyword evidence="3" id="KW-1185">Reference proteome</keyword>
<dbReference type="PANTHER" id="PTHR48207">
    <property type="entry name" value="SUCCINATE--HYDROXYMETHYLGLUTARATE COA-TRANSFERASE"/>
    <property type="match status" value="1"/>
</dbReference>
<dbReference type="InterPro" id="IPR003673">
    <property type="entry name" value="CoA-Trfase_fam_III"/>
</dbReference>
<keyword evidence="1 2" id="KW-0808">Transferase</keyword>
<organism evidence="2 3">
    <name type="scientific">Bordetella trematum</name>
    <dbReference type="NCBI Taxonomy" id="123899"/>
    <lineage>
        <taxon>Bacteria</taxon>
        <taxon>Pseudomonadati</taxon>
        <taxon>Pseudomonadota</taxon>
        <taxon>Betaproteobacteria</taxon>
        <taxon>Burkholderiales</taxon>
        <taxon>Alcaligenaceae</taxon>
        <taxon>Bordetella</taxon>
    </lineage>
</organism>
<dbReference type="InterPro" id="IPR050483">
    <property type="entry name" value="CoA-transferase_III_domain"/>
</dbReference>
<dbReference type="InterPro" id="IPR023606">
    <property type="entry name" value="CoA-Trfase_III_dom_1_sf"/>
</dbReference>
<dbReference type="eggNOG" id="COG1804">
    <property type="taxonomic scope" value="Bacteria"/>
</dbReference>
<reference evidence="2 3" key="1">
    <citation type="submission" date="2016-04" db="EMBL/GenBank/DDBJ databases">
        <authorList>
            <consortium name="Pathogen Informatics"/>
        </authorList>
    </citation>
    <scope>NUCLEOTIDE SEQUENCE [LARGE SCALE GENOMIC DNA]</scope>
    <source>
        <strain evidence="2 3">H044680328</strain>
    </source>
</reference>
<sequence>MNQEMLAGVRVLDFTRVLAGPYCTAMLADLGAEVIKIEPPHGDDQRHMGRMVQGESTNFVLNNRGKKSLRLDLKQEAGQRIARELAAQCDVVIENFKPGVADKLGIGYACLSAQTPGLVYCSISGFGQNGPNADRPSYDVVAQAMSGIMSLTGEPDGAPTLIGESIGDICAGMFAAWGVMAALFHRERTGQGRHVDVAMFDALLAMQPTAMAQYLFGGSAPRRVGNRHPLSSPFGAYAAADGHLVIAAANDKLFRAVAETIGHPELAGDARFVSDGLRSRHDAELRGYIEGWSRQRSVAAAVDAMSRAGVPAAPIQDTAQAADSEQAQVRRLLARATHPVLGETALMEQPVHFSGVERGRVRTAPALGQHSEQVLGALLGLDAAAIAALRADGVI</sequence>